<dbReference type="PROSITE" id="PS51257">
    <property type="entry name" value="PROKAR_LIPOPROTEIN"/>
    <property type="match status" value="1"/>
</dbReference>
<evidence type="ECO:0008006" key="3">
    <source>
        <dbReference type="Google" id="ProtNLM"/>
    </source>
</evidence>
<dbReference type="EMBL" id="CAADFF010000005">
    <property type="protein sequence ID" value="VFJ86971.1"/>
    <property type="molecule type" value="Genomic_DNA"/>
</dbReference>
<keyword evidence="1" id="KW-0732">Signal</keyword>
<reference evidence="2" key="1">
    <citation type="submission" date="2019-02" db="EMBL/GenBank/DDBJ databases">
        <authorList>
            <person name="Gruber-Vodicka R. H."/>
            <person name="Seah K. B. B."/>
        </authorList>
    </citation>
    <scope>NUCLEOTIDE SEQUENCE</scope>
    <source>
        <strain evidence="2">BECK_M7</strain>
    </source>
</reference>
<name>A0A450U655_9GAMM</name>
<feature type="signal peptide" evidence="1">
    <location>
        <begin position="1"/>
        <end position="29"/>
    </location>
</feature>
<gene>
    <name evidence="2" type="ORF">BECKLFY1418B_GA0070995_100529</name>
</gene>
<evidence type="ECO:0000313" key="2">
    <source>
        <dbReference type="EMBL" id="VFJ86971.1"/>
    </source>
</evidence>
<sequence length="333" mass="37388">MFLKQLVTPNAVRLSTVIVAGSLFLAACAPSPKPTSPLISCYPYQETLAEAKENFAEAIDRMAIDEAVSGALLNFPGDKSARSAMKKAELSGAATDYFKVRYNEFETREGLIVSMRSDFLADNHRLDQVGQILNELAQCRESQYEEILSDLEVENVDRGTALMRKEDVDIRIEQDFRLIDSIIEGARERARDFKSTLYAGFGLLPGKIPGKQKYERYIVLKRANVRSAPSKSGTLIGGLFKGEQIYVLPGHEDSAWQPVAWFDGRSTYIYIELIAHRDSGMAAEVGRTSKIFEIEKLSETGKGRRTSFEEKGHDYRRRIEEIQRTVTVRLGSV</sequence>
<feature type="chain" id="PRO_5019324286" description="SH3 domain-containing protein" evidence="1">
    <location>
        <begin position="30"/>
        <end position="333"/>
    </location>
</feature>
<evidence type="ECO:0000256" key="1">
    <source>
        <dbReference type="SAM" id="SignalP"/>
    </source>
</evidence>
<dbReference type="AlphaFoldDB" id="A0A450U655"/>
<proteinExistence type="predicted"/>
<protein>
    <recommendedName>
        <fullName evidence="3">SH3 domain-containing protein</fullName>
    </recommendedName>
</protein>
<organism evidence="2">
    <name type="scientific">Candidatus Kentrum sp. LFY</name>
    <dbReference type="NCBI Taxonomy" id="2126342"/>
    <lineage>
        <taxon>Bacteria</taxon>
        <taxon>Pseudomonadati</taxon>
        <taxon>Pseudomonadota</taxon>
        <taxon>Gammaproteobacteria</taxon>
        <taxon>Candidatus Kentrum</taxon>
    </lineage>
</organism>
<accession>A0A450U655</accession>